<dbReference type="EMBL" id="CAJVQB010001918">
    <property type="protein sequence ID" value="CAG8555666.1"/>
    <property type="molecule type" value="Genomic_DNA"/>
</dbReference>
<name>A0ABN7UEE2_GIGMA</name>
<evidence type="ECO:0000313" key="2">
    <source>
        <dbReference type="EMBL" id="CAG8555666.1"/>
    </source>
</evidence>
<reference evidence="2 3" key="1">
    <citation type="submission" date="2021-06" db="EMBL/GenBank/DDBJ databases">
        <authorList>
            <person name="Kallberg Y."/>
            <person name="Tangrot J."/>
            <person name="Rosling A."/>
        </authorList>
    </citation>
    <scope>NUCLEOTIDE SEQUENCE [LARGE SCALE GENOMIC DNA]</scope>
    <source>
        <strain evidence="2 3">120-4 pot B 10/14</strain>
    </source>
</reference>
<evidence type="ECO:0000256" key="1">
    <source>
        <dbReference type="SAM" id="MobiDB-lite"/>
    </source>
</evidence>
<accession>A0ABN7UEE2</accession>
<proteinExistence type="predicted"/>
<gene>
    <name evidence="2" type="ORF">GMARGA_LOCUS4772</name>
</gene>
<sequence length="170" mass="20369">MLYANKKSKNSQNDNELSLDNQYYEKETNVERSEQVHNQKVTLQTDKKHNCRNNINIKKITRLDYVDKQMKIDEQSISETNSERTIEDEMETEDRLSNKEVNKENVKQKREKTRPRAYNEVVRNVFQKKLNSSKSDPFDNALWNKNKFSQVGHNPRKQAYFYYNQAQIQV</sequence>
<feature type="region of interest" description="Disordered" evidence="1">
    <location>
        <begin position="74"/>
        <end position="114"/>
    </location>
</feature>
<feature type="compositionally biased region" description="Basic and acidic residues" evidence="1">
    <location>
        <begin position="81"/>
        <end position="108"/>
    </location>
</feature>
<protein>
    <submittedName>
        <fullName evidence="2">40867_t:CDS:1</fullName>
    </submittedName>
</protein>
<comment type="caution">
    <text evidence="2">The sequence shown here is derived from an EMBL/GenBank/DDBJ whole genome shotgun (WGS) entry which is preliminary data.</text>
</comment>
<organism evidence="2 3">
    <name type="scientific">Gigaspora margarita</name>
    <dbReference type="NCBI Taxonomy" id="4874"/>
    <lineage>
        <taxon>Eukaryota</taxon>
        <taxon>Fungi</taxon>
        <taxon>Fungi incertae sedis</taxon>
        <taxon>Mucoromycota</taxon>
        <taxon>Glomeromycotina</taxon>
        <taxon>Glomeromycetes</taxon>
        <taxon>Diversisporales</taxon>
        <taxon>Gigasporaceae</taxon>
        <taxon>Gigaspora</taxon>
    </lineage>
</organism>
<evidence type="ECO:0000313" key="3">
    <source>
        <dbReference type="Proteomes" id="UP000789901"/>
    </source>
</evidence>
<dbReference type="Proteomes" id="UP000789901">
    <property type="component" value="Unassembled WGS sequence"/>
</dbReference>
<keyword evidence="3" id="KW-1185">Reference proteome</keyword>